<accession>A0A931EUW0</accession>
<feature type="transmembrane region" description="Helical" evidence="12">
    <location>
        <begin position="185"/>
        <end position="210"/>
    </location>
</feature>
<dbReference type="PROSITE" id="PS50885">
    <property type="entry name" value="HAMP"/>
    <property type="match status" value="1"/>
</dbReference>
<proteinExistence type="predicted"/>
<dbReference type="InterPro" id="IPR003660">
    <property type="entry name" value="HAMP_dom"/>
</dbReference>
<dbReference type="Gene3D" id="3.30.565.10">
    <property type="entry name" value="Histidine kinase-like ATPase, C-terminal domain"/>
    <property type="match status" value="1"/>
</dbReference>
<evidence type="ECO:0000256" key="9">
    <source>
        <dbReference type="ARBA" id="ARBA00023012"/>
    </source>
</evidence>
<keyword evidence="10 12" id="KW-0472">Membrane</keyword>
<dbReference type="GO" id="GO:0005886">
    <property type="term" value="C:plasma membrane"/>
    <property type="evidence" value="ECO:0007669"/>
    <property type="project" value="UniProtKB-SubCell"/>
</dbReference>
<keyword evidence="4" id="KW-0597">Phosphoprotein</keyword>
<evidence type="ECO:0000256" key="4">
    <source>
        <dbReference type="ARBA" id="ARBA00022553"/>
    </source>
</evidence>
<evidence type="ECO:0000313" key="15">
    <source>
        <dbReference type="EMBL" id="MBF8184984.1"/>
    </source>
</evidence>
<comment type="subcellular location">
    <subcellularLocation>
        <location evidence="2">Cell membrane</location>
    </subcellularLocation>
</comment>
<dbReference type="CDD" id="cd00082">
    <property type="entry name" value="HisKA"/>
    <property type="match status" value="1"/>
</dbReference>
<organism evidence="15 16">
    <name type="scientific">Nonomuraea cypriaca</name>
    <dbReference type="NCBI Taxonomy" id="1187855"/>
    <lineage>
        <taxon>Bacteria</taxon>
        <taxon>Bacillati</taxon>
        <taxon>Actinomycetota</taxon>
        <taxon>Actinomycetes</taxon>
        <taxon>Streptosporangiales</taxon>
        <taxon>Streptosporangiaceae</taxon>
        <taxon>Nonomuraea</taxon>
    </lineage>
</organism>
<feature type="transmembrane region" description="Helical" evidence="12">
    <location>
        <begin position="48"/>
        <end position="71"/>
    </location>
</feature>
<keyword evidence="7 15" id="KW-0418">Kinase</keyword>
<evidence type="ECO:0000256" key="10">
    <source>
        <dbReference type="ARBA" id="ARBA00023136"/>
    </source>
</evidence>
<keyword evidence="9" id="KW-0902">Two-component regulatory system</keyword>
<sequence>MSRAVRPHLTAFVDESPCVSGEPAACGLLIDGERRVSIRSGRSLRTRLALFAGIAMVLLNTVVSAFVLYGIRGEVVDIRAHDVTGMAMKVLLMVKRNRLSPVVRFNELDGIQVVDPAGRVVSSTPNLAGLPRLTTAIPHRDQPNGVAELCDLPGFPGRCQIVVALTAFEPDGEWIVYAFDPAVPWYVSAGVIIFQLCISAILATVAWFGVSRVVARTLAPVDGITRRLAEISAGGGGMRVPVPESDNEIKALAETGNKTLERLEAAMEQQRAAMEQQRRFAADASHDLRSPITAMRTEVEDATLHPEDADWGQVGDVVLANLDRLQAIVTDLLTLTKLDAGAPVRHAPVDLSELVTTETGRPRAKRVVTDVREGVVVTGDRLQLARLLTNLLDNAERHAETRIAVTVRREDGQAVLEVLDDGAGIAPDQREIVFQRFTRLDAARNRDAGGTGLGLPIAREIARAHGGTLTIEDSGTGARFVLRIRTHSTENPSPEC</sequence>
<dbReference type="InterPro" id="IPR003661">
    <property type="entry name" value="HisK_dim/P_dom"/>
</dbReference>
<dbReference type="SMART" id="SM00388">
    <property type="entry name" value="HisKA"/>
    <property type="match status" value="1"/>
</dbReference>
<feature type="domain" description="HAMP" evidence="14">
    <location>
        <begin position="215"/>
        <end position="268"/>
    </location>
</feature>
<dbReference type="InterPro" id="IPR036890">
    <property type="entry name" value="HATPase_C_sf"/>
</dbReference>
<dbReference type="PROSITE" id="PS50109">
    <property type="entry name" value="HIS_KIN"/>
    <property type="match status" value="1"/>
</dbReference>
<dbReference type="Gene3D" id="6.10.340.10">
    <property type="match status" value="1"/>
</dbReference>
<keyword evidence="6 12" id="KW-0812">Transmembrane</keyword>
<evidence type="ECO:0000256" key="11">
    <source>
        <dbReference type="SAM" id="Coils"/>
    </source>
</evidence>
<evidence type="ECO:0000256" key="2">
    <source>
        <dbReference type="ARBA" id="ARBA00004236"/>
    </source>
</evidence>
<dbReference type="PANTHER" id="PTHR45436">
    <property type="entry name" value="SENSOR HISTIDINE KINASE YKOH"/>
    <property type="match status" value="1"/>
</dbReference>
<keyword evidence="5" id="KW-0808">Transferase</keyword>
<evidence type="ECO:0000256" key="6">
    <source>
        <dbReference type="ARBA" id="ARBA00022692"/>
    </source>
</evidence>
<evidence type="ECO:0000256" key="8">
    <source>
        <dbReference type="ARBA" id="ARBA00022989"/>
    </source>
</evidence>
<dbReference type="InterPro" id="IPR003594">
    <property type="entry name" value="HATPase_dom"/>
</dbReference>
<evidence type="ECO:0000256" key="1">
    <source>
        <dbReference type="ARBA" id="ARBA00000085"/>
    </source>
</evidence>
<keyword evidence="16" id="KW-1185">Reference proteome</keyword>
<dbReference type="SMART" id="SM00387">
    <property type="entry name" value="HATPase_c"/>
    <property type="match status" value="1"/>
</dbReference>
<dbReference type="Gene3D" id="1.10.287.130">
    <property type="match status" value="1"/>
</dbReference>
<reference evidence="15" key="1">
    <citation type="submission" date="2020-11" db="EMBL/GenBank/DDBJ databases">
        <title>Whole-genome analyses of Nonomuraea sp. K274.</title>
        <authorList>
            <person name="Veyisoglu A."/>
        </authorList>
    </citation>
    <scope>NUCLEOTIDE SEQUENCE</scope>
    <source>
        <strain evidence="15">K274</strain>
    </source>
</reference>
<evidence type="ECO:0000313" key="16">
    <source>
        <dbReference type="Proteomes" id="UP000605361"/>
    </source>
</evidence>
<keyword evidence="8 12" id="KW-1133">Transmembrane helix</keyword>
<dbReference type="Pfam" id="PF00512">
    <property type="entry name" value="HisKA"/>
    <property type="match status" value="1"/>
</dbReference>
<dbReference type="EC" id="2.7.13.3" evidence="3"/>
<dbReference type="CDD" id="cd00075">
    <property type="entry name" value="HATPase"/>
    <property type="match status" value="1"/>
</dbReference>
<feature type="coiled-coil region" evidence="11">
    <location>
        <begin position="253"/>
        <end position="280"/>
    </location>
</feature>
<comment type="caution">
    <text evidence="15">The sequence shown here is derived from an EMBL/GenBank/DDBJ whole genome shotgun (WGS) entry which is preliminary data.</text>
</comment>
<feature type="domain" description="Histidine kinase" evidence="13">
    <location>
        <begin position="283"/>
        <end position="488"/>
    </location>
</feature>
<dbReference type="PRINTS" id="PR00344">
    <property type="entry name" value="BCTRLSENSOR"/>
</dbReference>
<dbReference type="InterPro" id="IPR005467">
    <property type="entry name" value="His_kinase_dom"/>
</dbReference>
<protein>
    <recommendedName>
        <fullName evidence="3">histidine kinase</fullName>
        <ecNumber evidence="3">2.7.13.3</ecNumber>
    </recommendedName>
</protein>
<keyword evidence="11" id="KW-0175">Coiled coil</keyword>
<evidence type="ECO:0000256" key="3">
    <source>
        <dbReference type="ARBA" id="ARBA00012438"/>
    </source>
</evidence>
<dbReference type="InterPro" id="IPR050428">
    <property type="entry name" value="TCS_sensor_his_kinase"/>
</dbReference>
<dbReference type="EMBL" id="JADOGI010000008">
    <property type="protein sequence ID" value="MBF8184984.1"/>
    <property type="molecule type" value="Genomic_DNA"/>
</dbReference>
<name>A0A931EUW0_9ACTN</name>
<dbReference type="Proteomes" id="UP000605361">
    <property type="component" value="Unassembled WGS sequence"/>
</dbReference>
<comment type="catalytic activity">
    <reaction evidence="1">
        <text>ATP + protein L-histidine = ADP + protein N-phospho-L-histidine.</text>
        <dbReference type="EC" id="2.7.13.3"/>
    </reaction>
</comment>
<dbReference type="SUPFAM" id="SSF55874">
    <property type="entry name" value="ATPase domain of HSP90 chaperone/DNA topoisomerase II/histidine kinase"/>
    <property type="match status" value="1"/>
</dbReference>
<evidence type="ECO:0000256" key="5">
    <source>
        <dbReference type="ARBA" id="ARBA00022679"/>
    </source>
</evidence>
<dbReference type="PANTHER" id="PTHR45436:SF5">
    <property type="entry name" value="SENSOR HISTIDINE KINASE TRCS"/>
    <property type="match status" value="1"/>
</dbReference>
<dbReference type="SUPFAM" id="SSF47384">
    <property type="entry name" value="Homodimeric domain of signal transducing histidine kinase"/>
    <property type="match status" value="1"/>
</dbReference>
<dbReference type="AlphaFoldDB" id="A0A931EUW0"/>
<evidence type="ECO:0000259" key="14">
    <source>
        <dbReference type="PROSITE" id="PS50885"/>
    </source>
</evidence>
<gene>
    <name evidence="15" type="ORF">ITP53_04380</name>
</gene>
<dbReference type="InterPro" id="IPR004358">
    <property type="entry name" value="Sig_transdc_His_kin-like_C"/>
</dbReference>
<dbReference type="InterPro" id="IPR036097">
    <property type="entry name" value="HisK_dim/P_sf"/>
</dbReference>
<evidence type="ECO:0000256" key="7">
    <source>
        <dbReference type="ARBA" id="ARBA00022777"/>
    </source>
</evidence>
<dbReference type="GO" id="GO:0000155">
    <property type="term" value="F:phosphorelay sensor kinase activity"/>
    <property type="evidence" value="ECO:0007669"/>
    <property type="project" value="InterPro"/>
</dbReference>
<evidence type="ECO:0000256" key="12">
    <source>
        <dbReference type="SAM" id="Phobius"/>
    </source>
</evidence>
<dbReference type="Pfam" id="PF02518">
    <property type="entry name" value="HATPase_c"/>
    <property type="match status" value="1"/>
</dbReference>
<evidence type="ECO:0000259" key="13">
    <source>
        <dbReference type="PROSITE" id="PS50109"/>
    </source>
</evidence>